<protein>
    <submittedName>
        <fullName evidence="1">Uncharacterized protein</fullName>
    </submittedName>
</protein>
<evidence type="ECO:0000313" key="2">
    <source>
        <dbReference type="Proteomes" id="UP000198601"/>
    </source>
</evidence>
<gene>
    <name evidence="1" type="ORF">SAMN04487970_106914</name>
</gene>
<dbReference type="EMBL" id="FMTT01000069">
    <property type="protein sequence ID" value="SCW85100.1"/>
    <property type="molecule type" value="Genomic_DNA"/>
</dbReference>
<evidence type="ECO:0000313" key="1">
    <source>
        <dbReference type="EMBL" id="SCW85100.1"/>
    </source>
</evidence>
<reference evidence="2" key="1">
    <citation type="submission" date="2016-10" db="EMBL/GenBank/DDBJ databases">
        <authorList>
            <person name="Varghese N."/>
            <person name="Submissions S."/>
        </authorList>
    </citation>
    <scope>NUCLEOTIDE SEQUENCE [LARGE SCALE GENOMIC DNA]</scope>
    <source>
        <strain evidence="2">CGMCC 1.8946</strain>
    </source>
</reference>
<proteinExistence type="predicted"/>
<keyword evidence="2" id="KW-1185">Reference proteome</keyword>
<sequence length="107" mass="12260">MSQYIWEEGNEHFVQLPRFDLIIFRILAYSQDFDPMVWNNKAGASPVFDIGNMKAHGNKGEYSDPINSNLLHAFSTPPLEVFTPMSQRVRALSFLRYTYPRGGGRSC</sequence>
<dbReference type="Proteomes" id="UP000198601">
    <property type="component" value="Unassembled WGS sequence"/>
</dbReference>
<organism evidence="1 2">
    <name type="scientific">Paenibacillus tianmuensis</name>
    <dbReference type="NCBI Taxonomy" id="624147"/>
    <lineage>
        <taxon>Bacteria</taxon>
        <taxon>Bacillati</taxon>
        <taxon>Bacillota</taxon>
        <taxon>Bacilli</taxon>
        <taxon>Bacillales</taxon>
        <taxon>Paenibacillaceae</taxon>
        <taxon>Paenibacillus</taxon>
    </lineage>
</organism>
<accession>A0A1G4TUU1</accession>
<dbReference type="AlphaFoldDB" id="A0A1G4TUU1"/>
<name>A0A1G4TUU1_9BACL</name>